<dbReference type="Pfam" id="PF03781">
    <property type="entry name" value="FGE-sulfatase"/>
    <property type="match status" value="1"/>
</dbReference>
<keyword evidence="3" id="KW-1185">Reference proteome</keyword>
<dbReference type="InterPro" id="IPR016187">
    <property type="entry name" value="CTDL_fold"/>
</dbReference>
<comment type="caution">
    <text evidence="2">The sequence shown here is derived from an EMBL/GenBank/DDBJ whole genome shotgun (WGS) entry which is preliminary data.</text>
</comment>
<dbReference type="PANTHER" id="PTHR23150:SF19">
    <property type="entry name" value="FORMYLGLYCINE-GENERATING ENZYME"/>
    <property type="match status" value="1"/>
</dbReference>
<organism evidence="2 3">
    <name type="scientific">Treponema lecithinolyticum ATCC 700332</name>
    <dbReference type="NCBI Taxonomy" id="1321815"/>
    <lineage>
        <taxon>Bacteria</taxon>
        <taxon>Pseudomonadati</taxon>
        <taxon>Spirochaetota</taxon>
        <taxon>Spirochaetia</taxon>
        <taxon>Spirochaetales</taxon>
        <taxon>Treponemataceae</taxon>
        <taxon>Treponema</taxon>
    </lineage>
</organism>
<dbReference type="InterPro" id="IPR042095">
    <property type="entry name" value="SUMF_sf"/>
</dbReference>
<dbReference type="Gene3D" id="3.90.1580.10">
    <property type="entry name" value="paralog of FGE (formylglycine-generating enzyme)"/>
    <property type="match status" value="1"/>
</dbReference>
<proteinExistence type="predicted"/>
<accession>A0ABN0NZ06</accession>
<gene>
    <name evidence="2" type="ORF">HMPREF9193_01162</name>
</gene>
<dbReference type="InterPro" id="IPR051043">
    <property type="entry name" value="Sulfatase_Mod_Factor_Kinase"/>
</dbReference>
<reference evidence="2 3" key="1">
    <citation type="submission" date="2013-08" db="EMBL/GenBank/DDBJ databases">
        <authorList>
            <person name="Weinstock G."/>
            <person name="Sodergren E."/>
            <person name="Wylie T."/>
            <person name="Fulton L."/>
            <person name="Fulton R."/>
            <person name="Fronick C."/>
            <person name="O'Laughlin M."/>
            <person name="Godfrey J."/>
            <person name="Miner T."/>
            <person name="Herter B."/>
            <person name="Appelbaum E."/>
            <person name="Cordes M."/>
            <person name="Lek S."/>
            <person name="Wollam A."/>
            <person name="Pepin K.H."/>
            <person name="Palsikar V.B."/>
            <person name="Mitreva M."/>
            <person name="Wilson R.K."/>
        </authorList>
    </citation>
    <scope>NUCLEOTIDE SEQUENCE [LARGE SCALE GENOMIC DNA]</scope>
    <source>
        <strain evidence="2 3">ATCC 700332</strain>
    </source>
</reference>
<dbReference type="EMBL" id="AWVH01000030">
    <property type="protein sequence ID" value="ERJ93162.1"/>
    <property type="molecule type" value="Genomic_DNA"/>
</dbReference>
<dbReference type="RefSeq" id="WP_021687373.1">
    <property type="nucleotide sequence ID" value="NZ_KI260566.1"/>
</dbReference>
<sequence length="307" mass="33546">MAVAGVLFTGCPNNAGGSDSGGGAAVPTDKTYTVKGINFTMKKIAAVTGKSVGHPDIVGYTGANDNKPHSISLSAYFIGETEVTQELWQAVMGNNPSMFKGSSNPPDGDEEQGKRPVENIEWYHAIAFCNKLSIACGLELCYTVSGVNFATLHFNNIPKWDDGTWNNAVCDLNKNGFRLPTEAEWEWAAMGGTEHKWAGTDSESELGNYAWYYANSNEKTHQVKLKSPNGYGLYDMTGNVHEWCWDWYGSLSDVLPPNYTGAASGNMRVMRGGNYHASKLYALRAYRASVKPHENYDIGGLRVVCRP</sequence>
<dbReference type="Proteomes" id="UP000016649">
    <property type="component" value="Unassembled WGS sequence"/>
</dbReference>
<feature type="domain" description="Sulfatase-modifying factor enzyme-like" evidence="1">
    <location>
        <begin position="62"/>
        <end position="304"/>
    </location>
</feature>
<dbReference type="SUPFAM" id="SSF56436">
    <property type="entry name" value="C-type lectin-like"/>
    <property type="match status" value="1"/>
</dbReference>
<dbReference type="InterPro" id="IPR005532">
    <property type="entry name" value="SUMF_dom"/>
</dbReference>
<evidence type="ECO:0000313" key="2">
    <source>
        <dbReference type="EMBL" id="ERJ93162.1"/>
    </source>
</evidence>
<protein>
    <recommendedName>
        <fullName evidence="1">Sulfatase-modifying factor enzyme-like domain-containing protein</fullName>
    </recommendedName>
</protein>
<evidence type="ECO:0000259" key="1">
    <source>
        <dbReference type="Pfam" id="PF03781"/>
    </source>
</evidence>
<name>A0ABN0NZ06_TRELE</name>
<evidence type="ECO:0000313" key="3">
    <source>
        <dbReference type="Proteomes" id="UP000016649"/>
    </source>
</evidence>
<dbReference type="PANTHER" id="PTHR23150">
    <property type="entry name" value="SULFATASE MODIFYING FACTOR 1, 2"/>
    <property type="match status" value="1"/>
</dbReference>